<dbReference type="PROSITE" id="PS51114">
    <property type="entry name" value="FBA"/>
    <property type="match status" value="1"/>
</dbReference>
<proteinExistence type="predicted"/>
<evidence type="ECO:0000313" key="3">
    <source>
        <dbReference type="Proteomes" id="UP000187209"/>
    </source>
</evidence>
<accession>A0A1R2BDQ4</accession>
<evidence type="ECO:0000259" key="1">
    <source>
        <dbReference type="PROSITE" id="PS51114"/>
    </source>
</evidence>
<reference evidence="2 3" key="1">
    <citation type="submission" date="2016-11" db="EMBL/GenBank/DDBJ databases">
        <title>The macronuclear genome of Stentor coeruleus: a giant cell with tiny introns.</title>
        <authorList>
            <person name="Slabodnick M."/>
            <person name="Ruby J.G."/>
            <person name="Reiff S.B."/>
            <person name="Swart E.C."/>
            <person name="Gosai S."/>
            <person name="Prabakaran S."/>
            <person name="Witkowska E."/>
            <person name="Larue G.E."/>
            <person name="Fisher S."/>
            <person name="Freeman R.M."/>
            <person name="Gunawardena J."/>
            <person name="Chu W."/>
            <person name="Stover N.A."/>
            <person name="Gregory B.D."/>
            <person name="Nowacki M."/>
            <person name="Derisi J."/>
            <person name="Roy S.W."/>
            <person name="Marshall W.F."/>
            <person name="Sood P."/>
        </authorList>
    </citation>
    <scope>NUCLEOTIDE SEQUENCE [LARGE SCALE GENOMIC DNA]</scope>
    <source>
        <strain evidence="2">WM001</strain>
    </source>
</reference>
<name>A0A1R2BDQ4_9CILI</name>
<dbReference type="SUPFAM" id="SSF49785">
    <property type="entry name" value="Galactose-binding domain-like"/>
    <property type="match status" value="1"/>
</dbReference>
<dbReference type="Proteomes" id="UP000187209">
    <property type="component" value="Unassembled WGS sequence"/>
</dbReference>
<keyword evidence="3" id="KW-1185">Reference proteome</keyword>
<feature type="domain" description="FBA" evidence="1">
    <location>
        <begin position="77"/>
        <end position="254"/>
    </location>
</feature>
<dbReference type="EMBL" id="MPUH01000721">
    <property type="protein sequence ID" value="OMJ74911.1"/>
    <property type="molecule type" value="Genomic_DNA"/>
</dbReference>
<dbReference type="Gene3D" id="2.60.120.260">
    <property type="entry name" value="Galactose-binding domain-like"/>
    <property type="match status" value="1"/>
</dbReference>
<gene>
    <name evidence="2" type="ORF">SteCoe_26049</name>
</gene>
<comment type="caution">
    <text evidence="2">The sequence shown here is derived from an EMBL/GenBank/DDBJ whole genome shotgun (WGS) entry which is preliminary data.</text>
</comment>
<protein>
    <recommendedName>
        <fullName evidence="1">FBA domain-containing protein</fullName>
    </recommendedName>
</protein>
<evidence type="ECO:0000313" key="2">
    <source>
        <dbReference type="EMBL" id="OMJ74911.1"/>
    </source>
</evidence>
<organism evidence="2 3">
    <name type="scientific">Stentor coeruleus</name>
    <dbReference type="NCBI Taxonomy" id="5963"/>
    <lineage>
        <taxon>Eukaryota</taxon>
        <taxon>Sar</taxon>
        <taxon>Alveolata</taxon>
        <taxon>Ciliophora</taxon>
        <taxon>Postciliodesmatophora</taxon>
        <taxon>Heterotrichea</taxon>
        <taxon>Heterotrichida</taxon>
        <taxon>Stentoridae</taxon>
        <taxon>Stentor</taxon>
    </lineage>
</organism>
<dbReference type="SMART" id="SM01198">
    <property type="entry name" value="FBA"/>
    <property type="match status" value="1"/>
</dbReference>
<dbReference type="InterPro" id="IPR008979">
    <property type="entry name" value="Galactose-bd-like_sf"/>
</dbReference>
<sequence length="255" mass="29413">MDESHKLFVLKRVSEFLSTKDIIDLLCLSKSCYEHLKHSEVCLYLLINFLSTLFQRKVTLETYISDFEEYSGIKLSSVVEIPRICYSQNLIKNPNGGLGFNHWKKKDGGNGWCIEDSLTFNNSKTIFVGSYGEGSLSVNIDLSPFTGPKLLDRKAKLVVGSPVRRRWDCGNTVSLKVTIENSLNKHREREKTVVPKYFEEVEREFSCPWELLGINMELEESDIIANVCFHGKDEKWWAGNYGPRLGYCFARVYYY</sequence>
<dbReference type="AlphaFoldDB" id="A0A1R2BDQ4"/>
<dbReference type="OrthoDB" id="1107553at2759"/>
<dbReference type="InterPro" id="IPR007397">
    <property type="entry name" value="F-box-assoc_dom"/>
</dbReference>